<protein>
    <submittedName>
        <fullName evidence="1">Uncharacterized protein</fullName>
    </submittedName>
</protein>
<name>A0A6J5M5S2_9CAUD</name>
<proteinExistence type="predicted"/>
<reference evidence="1" key="1">
    <citation type="submission" date="2020-04" db="EMBL/GenBank/DDBJ databases">
        <authorList>
            <person name="Chiriac C."/>
            <person name="Salcher M."/>
            <person name="Ghai R."/>
            <person name="Kavagutti S V."/>
        </authorList>
    </citation>
    <scope>NUCLEOTIDE SEQUENCE</scope>
</reference>
<accession>A0A6J5M5S2</accession>
<evidence type="ECO:0000313" key="1">
    <source>
        <dbReference type="EMBL" id="CAB4141451.1"/>
    </source>
</evidence>
<gene>
    <name evidence="1" type="ORF">UFOVP418_30</name>
</gene>
<sequence length="153" mass="15628">MADNVGYTPGTGATIAADEIGGVLHQRVKVGIGADGQATDLSTSNPMPTQEQGELVEAIEALRMAVASLTKTIGVSLPNASGQQVVEIRQSTAANTNVTAAIAGGSTLGTVTTVGTVSTVTNQSQIGGYVVNDYMPALYHLQADNLRRNISVS</sequence>
<organism evidence="1">
    <name type="scientific">uncultured Caudovirales phage</name>
    <dbReference type="NCBI Taxonomy" id="2100421"/>
    <lineage>
        <taxon>Viruses</taxon>
        <taxon>Duplodnaviria</taxon>
        <taxon>Heunggongvirae</taxon>
        <taxon>Uroviricota</taxon>
        <taxon>Caudoviricetes</taxon>
        <taxon>Peduoviridae</taxon>
        <taxon>Maltschvirus</taxon>
        <taxon>Maltschvirus maltsch</taxon>
    </lineage>
</organism>
<dbReference type="EMBL" id="LR796391">
    <property type="protein sequence ID" value="CAB4141451.1"/>
    <property type="molecule type" value="Genomic_DNA"/>
</dbReference>